<protein>
    <submittedName>
        <fullName evidence="1">Uncharacterized protein</fullName>
    </submittedName>
</protein>
<dbReference type="Proteomes" id="UP000260640">
    <property type="component" value="Unassembled WGS sequence"/>
</dbReference>
<dbReference type="RefSeq" id="WP_005807221.1">
    <property type="nucleotide sequence ID" value="NZ_QSBJ01000068.1"/>
</dbReference>
<proteinExistence type="predicted"/>
<accession>A0A3E4JWT4</accession>
<dbReference type="EMBL" id="QSPP01000001">
    <property type="protein sequence ID" value="RGJ92270.1"/>
    <property type="molecule type" value="Genomic_DNA"/>
</dbReference>
<dbReference type="AlphaFoldDB" id="A0A3E4JWT4"/>
<evidence type="ECO:0000313" key="1">
    <source>
        <dbReference type="EMBL" id="RGJ92270.1"/>
    </source>
</evidence>
<evidence type="ECO:0000313" key="2">
    <source>
        <dbReference type="Proteomes" id="UP000260640"/>
    </source>
</evidence>
<gene>
    <name evidence="1" type="ORF">DXD46_00640</name>
</gene>
<comment type="caution">
    <text evidence="1">The sequence shown here is derived from an EMBL/GenBank/DDBJ whole genome shotgun (WGS) entry which is preliminary data.</text>
</comment>
<organism evidence="1 2">
    <name type="scientific">Phocaeicola vulgatus</name>
    <name type="common">Bacteroides vulgatus</name>
    <dbReference type="NCBI Taxonomy" id="821"/>
    <lineage>
        <taxon>Bacteria</taxon>
        <taxon>Pseudomonadati</taxon>
        <taxon>Bacteroidota</taxon>
        <taxon>Bacteroidia</taxon>
        <taxon>Bacteroidales</taxon>
        <taxon>Bacteroidaceae</taxon>
        <taxon>Phocaeicola</taxon>
    </lineage>
</organism>
<name>A0A3E4JWT4_PHOVU</name>
<reference evidence="1 2" key="1">
    <citation type="submission" date="2018-08" db="EMBL/GenBank/DDBJ databases">
        <title>A genome reference for cultivated species of the human gut microbiota.</title>
        <authorList>
            <person name="Zou Y."/>
            <person name="Xue W."/>
            <person name="Luo G."/>
        </authorList>
    </citation>
    <scope>NUCLEOTIDE SEQUENCE [LARGE SCALE GENOMIC DNA]</scope>
    <source>
        <strain evidence="1 2">TM05-16</strain>
    </source>
</reference>
<sequence length="85" mass="10294">MNVTIEHPFCPYCSEVTNLYFRIINTLLFSKDENELRTSMESLKKETRLDEYFTFGYGAHHLWICKRKPSDKNKIFPHRIMMIQF</sequence>